<evidence type="ECO:0000259" key="5">
    <source>
        <dbReference type="Pfam" id="PF20511"/>
    </source>
</evidence>
<dbReference type="PANTHER" id="PTHR42742">
    <property type="entry name" value="TRANSCRIPTIONAL REPRESSOR MPRA"/>
    <property type="match status" value="1"/>
</dbReference>
<dbReference type="Gene3D" id="2.60.120.10">
    <property type="entry name" value="Jelly Rolls"/>
    <property type="match status" value="2"/>
</dbReference>
<sequence>MNKNIIFLKPYFKKVIWANTNLKKLYNLNEDIGEAWLISAIENCESTIVESGEKFSDFIKKNPEFFNLTKESVKNFIYPNLTKFLDAKLPLSIQVHPNDEYAKKFNSLGKNECWFVLKNKGKPFILGSTTKEIEVFKSVINTKETEEYLNKIQLQEGDFVFIEAGLIHGIPENTMVYELQQSSDITYRLYDYDRKDALGNKREIHVKESLDTMKLDIKPEIQKRLNDKGFYNTKQFNLTKIELNGNYQKINTSMAKHCLEVVVFEGEGLIDKKHSIKKGDVFIVSKNTKEIEISGNIKLFLNYL</sequence>
<dbReference type="PIRSF" id="PIRSF036894">
    <property type="entry name" value="PMI_Firm_short"/>
    <property type="match status" value="1"/>
</dbReference>
<keyword evidence="1" id="KW-0479">Metal-binding</keyword>
<dbReference type="RefSeq" id="WP_027123146.1">
    <property type="nucleotide sequence ID" value="NZ_CP103423.1"/>
</dbReference>
<keyword evidence="8" id="KW-1185">Reference proteome</keyword>
<dbReference type="GO" id="GO:0016853">
    <property type="term" value="F:isomerase activity"/>
    <property type="evidence" value="ECO:0007669"/>
    <property type="project" value="UniProtKB-KW"/>
</dbReference>
<feature type="domain" description="Phosphomannose isomerase type I catalytic" evidence="5">
    <location>
        <begin position="29"/>
        <end position="106"/>
    </location>
</feature>
<dbReference type="InterPro" id="IPR049071">
    <property type="entry name" value="MPI_cupin_dom"/>
</dbReference>
<proteinExistence type="predicted"/>
<dbReference type="InterPro" id="IPR046457">
    <property type="entry name" value="PMI_typeI_cat"/>
</dbReference>
<dbReference type="InterPro" id="IPR051804">
    <property type="entry name" value="Carb_Metab_Reg_Kinase/Isom"/>
</dbReference>
<dbReference type="SUPFAM" id="SSF51182">
    <property type="entry name" value="RmlC-like cupins"/>
    <property type="match status" value="1"/>
</dbReference>
<dbReference type="Proteomes" id="UP001058364">
    <property type="component" value="Chromosome"/>
</dbReference>
<dbReference type="Pfam" id="PF21621">
    <property type="entry name" value="MPI_cupin_dom"/>
    <property type="match status" value="1"/>
</dbReference>
<accession>A0ABY5TXW5</accession>
<protein>
    <recommendedName>
        <fullName evidence="3">Phosphohexomutase</fullName>
    </recommendedName>
    <alternativeName>
        <fullName evidence="4">Phosphomannose isomerase</fullName>
    </alternativeName>
</protein>
<feature type="domain" description="Mannose-6-phosphate isomerase cupin" evidence="6">
    <location>
        <begin position="229"/>
        <end position="301"/>
    </location>
</feature>
<evidence type="ECO:0000313" key="8">
    <source>
        <dbReference type="Proteomes" id="UP001058364"/>
    </source>
</evidence>
<dbReference type="InterPro" id="IPR011051">
    <property type="entry name" value="RmlC_Cupin_sf"/>
</dbReference>
<reference evidence="7" key="1">
    <citation type="submission" date="2022-08" db="EMBL/GenBank/DDBJ databases">
        <title>Complete genome sequence of Mycoplasma molare type strain H 542.</title>
        <authorList>
            <person name="Spergser J."/>
        </authorList>
    </citation>
    <scope>NUCLEOTIDE SEQUENCE</scope>
    <source>
        <strain evidence="7">H 542</strain>
    </source>
</reference>
<dbReference type="CDD" id="cd07010">
    <property type="entry name" value="cupin_PMI_type_I_N_bac"/>
    <property type="match status" value="1"/>
</dbReference>
<evidence type="ECO:0000256" key="2">
    <source>
        <dbReference type="ARBA" id="ARBA00022833"/>
    </source>
</evidence>
<evidence type="ECO:0000313" key="7">
    <source>
        <dbReference type="EMBL" id="UWD34356.1"/>
    </source>
</evidence>
<dbReference type="InterPro" id="IPR014628">
    <property type="entry name" value="Man6P_isomerase_Firm_short"/>
</dbReference>
<evidence type="ECO:0000256" key="4">
    <source>
        <dbReference type="ARBA" id="ARBA00030762"/>
    </source>
</evidence>
<keyword evidence="2" id="KW-0862">Zinc</keyword>
<dbReference type="InterPro" id="IPR014710">
    <property type="entry name" value="RmlC-like_jellyroll"/>
</dbReference>
<keyword evidence="7" id="KW-0413">Isomerase</keyword>
<evidence type="ECO:0000256" key="1">
    <source>
        <dbReference type="ARBA" id="ARBA00022723"/>
    </source>
</evidence>
<dbReference type="Pfam" id="PF20511">
    <property type="entry name" value="PMI_typeI_cat"/>
    <property type="match status" value="1"/>
</dbReference>
<evidence type="ECO:0000259" key="6">
    <source>
        <dbReference type="Pfam" id="PF21621"/>
    </source>
</evidence>
<organism evidence="7 8">
    <name type="scientific">Mesomycoplasma molare</name>
    <dbReference type="NCBI Taxonomy" id="171288"/>
    <lineage>
        <taxon>Bacteria</taxon>
        <taxon>Bacillati</taxon>
        <taxon>Mycoplasmatota</taxon>
        <taxon>Mycoplasmoidales</taxon>
        <taxon>Metamycoplasmataceae</taxon>
        <taxon>Mesomycoplasma</taxon>
    </lineage>
</organism>
<evidence type="ECO:0000256" key="3">
    <source>
        <dbReference type="ARBA" id="ARBA00029741"/>
    </source>
</evidence>
<name>A0ABY5TXW5_9BACT</name>
<gene>
    <name evidence="7" type="ORF">NX772_00810</name>
</gene>
<dbReference type="EMBL" id="CP103423">
    <property type="protein sequence ID" value="UWD34356.1"/>
    <property type="molecule type" value="Genomic_DNA"/>
</dbReference>
<dbReference type="PANTHER" id="PTHR42742:SF3">
    <property type="entry name" value="FRUCTOKINASE"/>
    <property type="match status" value="1"/>
</dbReference>